<name>A0A6G3UAY7_9ACTN</name>
<sequence>MNDHPLHAVDQHLRAAADPPAAYAHPLTADESPGYAHPVVHTVSVVRVTVAAHRPGQIIAVALPAALLPRPAGPVEPPAALAPLPAAGHLRAVPAP</sequence>
<protein>
    <submittedName>
        <fullName evidence="1">Uncharacterized protein</fullName>
    </submittedName>
</protein>
<reference evidence="1" key="1">
    <citation type="submission" date="2020-01" db="EMBL/GenBank/DDBJ databases">
        <title>Insect and environment-associated Actinomycetes.</title>
        <authorList>
            <person name="Currrie C."/>
            <person name="Chevrette M."/>
            <person name="Carlson C."/>
            <person name="Stubbendieck R."/>
            <person name="Wendt-Pienkowski E."/>
        </authorList>
    </citation>
    <scope>NUCLEOTIDE SEQUENCE</scope>
    <source>
        <strain evidence="1">SID7958</strain>
    </source>
</reference>
<feature type="non-terminal residue" evidence="1">
    <location>
        <position position="96"/>
    </location>
</feature>
<organism evidence="1">
    <name type="scientific">Streptomyces sp. SID7958</name>
    <dbReference type="NCBI Taxonomy" id="2706093"/>
    <lineage>
        <taxon>Bacteria</taxon>
        <taxon>Bacillati</taxon>
        <taxon>Actinomycetota</taxon>
        <taxon>Actinomycetes</taxon>
        <taxon>Kitasatosporales</taxon>
        <taxon>Streptomycetaceae</taxon>
        <taxon>Streptomyces</taxon>
    </lineage>
</organism>
<evidence type="ECO:0000313" key="1">
    <source>
        <dbReference type="EMBL" id="NEC83505.1"/>
    </source>
</evidence>
<comment type="caution">
    <text evidence="1">The sequence shown here is derived from an EMBL/GenBank/DDBJ whole genome shotgun (WGS) entry which is preliminary data.</text>
</comment>
<dbReference type="EMBL" id="JAAGMU010001571">
    <property type="protein sequence ID" value="NEC83505.1"/>
    <property type="molecule type" value="Genomic_DNA"/>
</dbReference>
<proteinExistence type="predicted"/>
<accession>A0A6G3UAY7</accession>
<dbReference type="AlphaFoldDB" id="A0A6G3UAY7"/>
<gene>
    <name evidence="1" type="ORF">G3I38_30755</name>
</gene>